<dbReference type="EMBL" id="FN554973">
    <property type="protein sequence ID" value="CBH15207.1"/>
    <property type="molecule type" value="Genomic_DNA"/>
</dbReference>
<reference evidence="2" key="1">
    <citation type="journal article" date="2010" name="PLoS Negl. Trop. Dis.">
        <title>The genome sequence of Trypanosoma brucei gambiense, causative agent of chronic human african trypanosomiasis.</title>
        <authorList>
            <person name="Jackson A.P."/>
            <person name="Sanders M."/>
            <person name="Berry A."/>
            <person name="McQuillan J."/>
            <person name="Aslett M.A."/>
            <person name="Quail M.A."/>
            <person name="Chukualim B."/>
            <person name="Capewell P."/>
            <person name="MacLeod A."/>
            <person name="Melville S.E."/>
            <person name="Gibson W."/>
            <person name="Barry J.D."/>
            <person name="Berriman M."/>
            <person name="Hertz-Fowler C."/>
        </authorList>
    </citation>
    <scope>NUCLEOTIDE SEQUENCE [LARGE SCALE GENOMIC DNA]</scope>
    <source>
        <strain evidence="2">MHOM/CI/86/DAL972</strain>
    </source>
</reference>
<organism evidence="1 2">
    <name type="scientific">Trypanosoma brucei gambiense (strain MHOM/CI/86/DAL972)</name>
    <dbReference type="NCBI Taxonomy" id="679716"/>
    <lineage>
        <taxon>Eukaryota</taxon>
        <taxon>Discoba</taxon>
        <taxon>Euglenozoa</taxon>
        <taxon>Kinetoplastea</taxon>
        <taxon>Metakinetoplastina</taxon>
        <taxon>Trypanosomatida</taxon>
        <taxon>Trypanosomatidae</taxon>
        <taxon>Trypanosoma</taxon>
    </lineage>
</organism>
<sequence>MDGDPTLLTAILLDGSAQHFSIGTPALQNSRRYGQKAVYAYTIQPNVPYWSCVLVVEGCVASRNIFFNHKSMEVHHHLGGGGRSNIERMNFGLLFPFCLGDPRGLV</sequence>
<accession>D0A1R4</accession>
<dbReference type="RefSeq" id="XP_011777472.1">
    <property type="nucleotide sequence ID" value="XM_011779170.1"/>
</dbReference>
<gene>
    <name evidence="1" type="ORF">TbgDal_X2920</name>
</gene>
<dbReference type="KEGG" id="tbg:TbgDal_X2920"/>
<name>D0A1R4_TRYB9</name>
<dbReference type="AlphaFoldDB" id="D0A1R4"/>
<evidence type="ECO:0000313" key="2">
    <source>
        <dbReference type="Proteomes" id="UP000002316"/>
    </source>
</evidence>
<dbReference type="Proteomes" id="UP000002316">
    <property type="component" value="Chromosome 10"/>
</dbReference>
<proteinExistence type="predicted"/>
<evidence type="ECO:0000313" key="1">
    <source>
        <dbReference type="EMBL" id="CBH15207.1"/>
    </source>
</evidence>
<dbReference type="GeneID" id="23865352"/>
<protein>
    <submittedName>
        <fullName evidence="1">Uncharacterized protein</fullName>
    </submittedName>
</protein>